<organism evidence="1 2">
    <name type="scientific">Haloarcula hispanica icosahedral virus 2</name>
    <dbReference type="NCBI Taxonomy" id="1154689"/>
    <lineage>
        <taxon>Viruses</taxon>
        <taxon>Singelaviria</taxon>
        <taxon>Helvetiavirae</taxon>
        <taxon>Dividoviricota</taxon>
        <taxon>Laserviricetes</taxon>
        <taxon>Halopanivirales</taxon>
        <taxon>Sphaerolipoviridae</taxon>
        <taxon>Alphasphaerolipovirus</taxon>
        <taxon>Alphasphaerolipovirus helsinkii</taxon>
    </lineage>
</organism>
<dbReference type="EMBL" id="JN968479">
    <property type="protein sequence ID" value="AFD02321.1"/>
    <property type="molecule type" value="Genomic_DNA"/>
</dbReference>
<sequence>MSDTNTSDEMEHRTCEQCNYTRLADAEEAPADVPVEAGGDGETHRRVWTLCDRCRREVAGTVRPCPYCLESLGRRERAADCPEAPEMFTGTVVSDADPLILDDGTVTVSVDDAPGTWDLGDVATAVGEYVGNCGPYAARMDADEVREGEP</sequence>
<evidence type="ECO:0000313" key="2">
    <source>
        <dbReference type="Proteomes" id="UP000007576"/>
    </source>
</evidence>
<dbReference type="KEGG" id="vg:14517171"/>
<dbReference type="RefSeq" id="YP_005352826.1">
    <property type="nucleotide sequence ID" value="NC_016989.1"/>
</dbReference>
<accession>H9AZZ6</accession>
<protein>
    <submittedName>
        <fullName evidence="1">Uncharacterized protein</fullName>
    </submittedName>
</protein>
<proteinExistence type="predicted"/>
<evidence type="ECO:0000313" key="1">
    <source>
        <dbReference type="EMBL" id="AFD02321.1"/>
    </source>
</evidence>
<dbReference type="Proteomes" id="UP000007576">
    <property type="component" value="Segment"/>
</dbReference>
<keyword evidence="2" id="KW-1185">Reference proteome</keyword>
<reference evidence="1 2" key="1">
    <citation type="journal article" date="2012" name="J. Virol.">
        <title>Closely related archaeal Haloarcula hispanica icosahedral viruses HHIV-2 and SH1 have nonhomologous genes encoding host recognition functions.</title>
        <authorList>
            <person name="Jaakkola S.T."/>
            <person name="Penttinen R.K."/>
            <person name="Vilen S.T."/>
            <person name="Jalasvuori M."/>
            <person name="Ronnholm G."/>
            <person name="Bamford J.K."/>
            <person name="Bamford D.H."/>
            <person name="Oksanen H.M."/>
        </authorList>
    </citation>
    <scope>NUCLEOTIDE SEQUENCE [LARGE SCALE GENOMIC DNA]</scope>
</reference>
<name>H9AZZ6_9VIRU</name>
<dbReference type="GeneID" id="14517171"/>